<dbReference type="PROSITE" id="PS51192">
    <property type="entry name" value="HELICASE_ATP_BIND_1"/>
    <property type="match status" value="1"/>
</dbReference>
<feature type="binding site" evidence="12">
    <location>
        <position position="86"/>
    </location>
    <ligand>
        <name>ATP</name>
        <dbReference type="ChEBI" id="CHEBI:30616"/>
    </ligand>
</feature>
<evidence type="ECO:0000256" key="14">
    <source>
        <dbReference type="SAM" id="Coils"/>
    </source>
</evidence>
<dbReference type="GO" id="GO:0031522">
    <property type="term" value="C:cell envelope Sec protein transport complex"/>
    <property type="evidence" value="ECO:0007669"/>
    <property type="project" value="TreeGrafter"/>
</dbReference>
<dbReference type="InterPro" id="IPR027417">
    <property type="entry name" value="P-loop_NTPase"/>
</dbReference>
<keyword evidence="10 12" id="KW-0811">Translocation</keyword>
<feature type="binding site" evidence="12">
    <location>
        <begin position="104"/>
        <end position="108"/>
    </location>
    <ligand>
        <name>ATP</name>
        <dbReference type="ChEBI" id="CHEBI:30616"/>
    </ligand>
</feature>
<dbReference type="Gene3D" id="1.10.3060.10">
    <property type="entry name" value="Helical scaffold and wing domains of SecA"/>
    <property type="match status" value="1"/>
</dbReference>
<comment type="function">
    <text evidence="12">Part of the Sec protein translocase complex. Interacts with the SecYEG preprotein conducting channel. Has a central role in coupling the hydrolysis of ATP to the transfer of proteins into and across the cell membrane, serving as an ATP-driven molecular motor driving the stepwise translocation of polypeptide chains across the membrane.</text>
</comment>
<comment type="catalytic activity">
    <reaction evidence="12">
        <text>ATP + H2O + cellular proteinSide 1 = ADP + phosphate + cellular proteinSide 2.</text>
        <dbReference type="EC" id="7.4.2.8"/>
    </reaction>
</comment>
<dbReference type="InterPro" id="IPR044722">
    <property type="entry name" value="SecA_SF2_C"/>
</dbReference>
<sequence>MFTFIKKFFDYNQKEIERIQKTVVQINDSEDQIRNLKDQDFKKKTEQLKKEIREEKKTLEEILPLSFALVREAARRTLGERHFDVQLVAGIALHEGKVAEQKTGEGKTLSATTAMYLNALKGDGVHLVTVNDYLARRDAGWMGAVFHFLGLSTSAIISDQSFLYDPGHSDKNAQDWRLAHLKPVSRGQAYEADITYGINSEFGFDYLRDNMAQNREGLVQRGFNFAIIDEADSVLIDEARTPHIISAPYEEDTSKYYTYAEIVKQLDPKEDYTVDEKIHTANLTENGIRKIESILKVDNIYEKDFDALFHIEAALKANTLFRLDKDYIVKDGEVIIVDEFTGRLLHGRRFSEGLHQAIEAKERVQIQRESKTLATVSLQNYFRMYKKLSGMTGTASTEAEEFNKIYHADVLVVPTHRPMVRKDHPDMIYKTEGGKFNAVVEEIADNYKKGRPVLVGTTSIEKNEHLSRQLAKRGIPHELLNAKNHLMEAHIIAQAGKKHAVTVATNMAGRGVDIILGGAPPNKYEMDKKEYEEAKKIWQSSHDEIVALGGLLVIGTERHESRRIDNQLRGRSGRQGDPGETRFFVALEDDLMRIFGGEQISRLMTFFNLPEDQPLTHSMVSKAIEQAQVKVEGFNFDIRKHLVDFDDVLNKQRDIIYTLRKKILLLPETNKEEFHETVLDATSDEISSLVASFTSIKEVATDEDTDRLIKDLNVFLPIEKKEVLKHFDPQNSEELVTFLIDSVETFYKAKGKKIGEQLWMEVVRSVYLSTIDTFWTEHLTAIEDLREGINLRGYAQLDPLVEYKNEAFSMFERLIGNVHFEATRRIFRVEVQAVPREQQKEESPLVYKSASSTDPFTQPAQAPQAGAAQLSEQMQPAEEIGFKIIPPGTKQRKLGRNDPCWCGAKDPSGKPYKYKKCGLINASYHKG</sequence>
<dbReference type="GO" id="GO:0043952">
    <property type="term" value="P:protein transport by the Sec complex"/>
    <property type="evidence" value="ECO:0007669"/>
    <property type="project" value="UniProtKB-ARBA"/>
</dbReference>
<comment type="subcellular location">
    <subcellularLocation>
        <location evidence="12">Cell membrane</location>
        <topology evidence="12">Peripheral membrane protein</topology>
        <orientation evidence="12">Cytoplasmic side</orientation>
    </subcellularLocation>
    <subcellularLocation>
        <location evidence="12">Cytoplasm</location>
    </subcellularLocation>
    <subcellularLocation>
        <location evidence="1">Membrane</location>
        <topology evidence="1">Peripheral membrane protein</topology>
    </subcellularLocation>
    <text evidence="12">Distribution is 50-50.</text>
</comment>
<dbReference type="Proteomes" id="UP000231198">
    <property type="component" value="Unassembled WGS sequence"/>
</dbReference>
<keyword evidence="8 12" id="KW-0653">Protein transport</keyword>
<comment type="similarity">
    <text evidence="2 12 13">Belongs to the SecA family.</text>
</comment>
<evidence type="ECO:0000256" key="15">
    <source>
        <dbReference type="SAM" id="MobiDB-lite"/>
    </source>
</evidence>
<evidence type="ECO:0000256" key="5">
    <source>
        <dbReference type="ARBA" id="ARBA00022490"/>
    </source>
</evidence>
<evidence type="ECO:0000256" key="2">
    <source>
        <dbReference type="ARBA" id="ARBA00007650"/>
    </source>
</evidence>
<dbReference type="Gene3D" id="3.90.1440.10">
    <property type="entry name" value="SecA, preprotein cross-linking domain"/>
    <property type="match status" value="1"/>
</dbReference>
<dbReference type="SUPFAM" id="SSF81886">
    <property type="entry name" value="Helical scaffold and wing domains of SecA"/>
    <property type="match status" value="1"/>
</dbReference>
<feature type="compositionally biased region" description="Low complexity" evidence="15">
    <location>
        <begin position="858"/>
        <end position="869"/>
    </location>
</feature>
<evidence type="ECO:0000259" key="16">
    <source>
        <dbReference type="PROSITE" id="PS51192"/>
    </source>
</evidence>
<evidence type="ECO:0000256" key="9">
    <source>
        <dbReference type="ARBA" id="ARBA00022967"/>
    </source>
</evidence>
<dbReference type="PRINTS" id="PR00906">
    <property type="entry name" value="SECA"/>
</dbReference>
<dbReference type="InterPro" id="IPR011130">
    <property type="entry name" value="SecA_preprotein_X-link_dom"/>
</dbReference>
<keyword evidence="14" id="KW-0175">Coiled coil</keyword>
<dbReference type="InterPro" id="IPR014001">
    <property type="entry name" value="Helicase_ATP-bd"/>
</dbReference>
<evidence type="ECO:0000256" key="1">
    <source>
        <dbReference type="ARBA" id="ARBA00004170"/>
    </source>
</evidence>
<dbReference type="EC" id="7.4.2.8" evidence="12"/>
<evidence type="ECO:0000259" key="17">
    <source>
        <dbReference type="PROSITE" id="PS51196"/>
    </source>
</evidence>
<dbReference type="InterPro" id="IPR011116">
    <property type="entry name" value="SecA_Wing/Scaffold"/>
</dbReference>
<dbReference type="PROSITE" id="PS01312">
    <property type="entry name" value="SECA"/>
    <property type="match status" value="1"/>
</dbReference>
<dbReference type="InterPro" id="IPR036266">
    <property type="entry name" value="SecA_Wing/Scaffold_sf"/>
</dbReference>
<dbReference type="Gene3D" id="3.40.50.300">
    <property type="entry name" value="P-loop containing nucleotide triphosphate hydrolases"/>
    <property type="match status" value="2"/>
</dbReference>
<reference evidence="19" key="1">
    <citation type="submission" date="2017-09" db="EMBL/GenBank/DDBJ databases">
        <title>Depth-based differentiation of microbial function through sediment-hosted aquifers and enrichment of novel symbionts in the deep terrestrial subsurface.</title>
        <authorList>
            <person name="Probst A.J."/>
            <person name="Ladd B."/>
            <person name="Jarett J.K."/>
            <person name="Geller-Mcgrath D.E."/>
            <person name="Sieber C.M.K."/>
            <person name="Emerson J.B."/>
            <person name="Anantharaman K."/>
            <person name="Thomas B.C."/>
            <person name="Malmstrom R."/>
            <person name="Stieglmeier M."/>
            <person name="Klingl A."/>
            <person name="Woyke T."/>
            <person name="Ryan C.M."/>
            <person name="Banfield J.F."/>
        </authorList>
    </citation>
    <scope>NUCLEOTIDE SEQUENCE [LARGE SCALE GENOMIC DNA]</scope>
</reference>
<feature type="region of interest" description="Disordered" evidence="15">
    <location>
        <begin position="840"/>
        <end position="871"/>
    </location>
</feature>
<keyword evidence="11 12" id="KW-0472">Membrane</keyword>
<name>A0A2H0WS29_9BACT</name>
<dbReference type="GO" id="GO:0005524">
    <property type="term" value="F:ATP binding"/>
    <property type="evidence" value="ECO:0007669"/>
    <property type="project" value="UniProtKB-UniRule"/>
</dbReference>
<dbReference type="GO" id="GO:0005829">
    <property type="term" value="C:cytosol"/>
    <property type="evidence" value="ECO:0007669"/>
    <property type="project" value="TreeGrafter"/>
</dbReference>
<evidence type="ECO:0000256" key="11">
    <source>
        <dbReference type="ARBA" id="ARBA00023136"/>
    </source>
</evidence>
<comment type="subunit">
    <text evidence="12">Monomer and homodimer. Part of the essential Sec protein translocation apparatus which comprises SecA, SecYEG and auxiliary proteins SecDF. Other proteins may also be involved.</text>
</comment>
<gene>
    <name evidence="12" type="primary">secA</name>
    <name evidence="18" type="ORF">COT62_03585</name>
</gene>
<dbReference type="NCBIfam" id="TIGR00963">
    <property type="entry name" value="secA"/>
    <property type="match status" value="1"/>
</dbReference>
<dbReference type="Pfam" id="PF07516">
    <property type="entry name" value="SecA_SW"/>
    <property type="match status" value="1"/>
</dbReference>
<dbReference type="InterPro" id="IPR011115">
    <property type="entry name" value="SecA_DEAD"/>
</dbReference>
<keyword evidence="4 12" id="KW-1003">Cell membrane</keyword>
<dbReference type="InterPro" id="IPR014018">
    <property type="entry name" value="SecA_motor_DEAD"/>
</dbReference>
<organism evidence="18 19">
    <name type="scientific">Candidatus Roizmanbacteria bacterium CG09_land_8_20_14_0_10_41_9</name>
    <dbReference type="NCBI Taxonomy" id="1974850"/>
    <lineage>
        <taxon>Bacteria</taxon>
        <taxon>Candidatus Roizmaniibacteriota</taxon>
    </lineage>
</organism>
<comment type="caution">
    <text evidence="18">The sequence shown here is derived from an EMBL/GenBank/DDBJ whole genome shotgun (WGS) entry which is preliminary data.</text>
</comment>
<evidence type="ECO:0000256" key="13">
    <source>
        <dbReference type="RuleBase" id="RU003874"/>
    </source>
</evidence>
<evidence type="ECO:0000256" key="10">
    <source>
        <dbReference type="ARBA" id="ARBA00023010"/>
    </source>
</evidence>
<evidence type="ECO:0000256" key="6">
    <source>
        <dbReference type="ARBA" id="ARBA00022741"/>
    </source>
</evidence>
<evidence type="ECO:0000256" key="4">
    <source>
        <dbReference type="ARBA" id="ARBA00022475"/>
    </source>
</evidence>
<dbReference type="PANTHER" id="PTHR30612:SF0">
    <property type="entry name" value="CHLOROPLAST PROTEIN-TRANSPORTING ATPASE"/>
    <property type="match status" value="1"/>
</dbReference>
<dbReference type="SMART" id="SM00958">
    <property type="entry name" value="SecA_PP_bind"/>
    <property type="match status" value="1"/>
</dbReference>
<dbReference type="HAMAP" id="MF_01382">
    <property type="entry name" value="SecA"/>
    <property type="match status" value="1"/>
</dbReference>
<dbReference type="SMART" id="SM00957">
    <property type="entry name" value="SecA_DEAD"/>
    <property type="match status" value="1"/>
</dbReference>
<dbReference type="GO" id="GO:0006605">
    <property type="term" value="P:protein targeting"/>
    <property type="evidence" value="ECO:0007669"/>
    <property type="project" value="UniProtKB-UniRule"/>
</dbReference>
<dbReference type="SUPFAM" id="SSF52540">
    <property type="entry name" value="P-loop containing nucleoside triphosphate hydrolases"/>
    <property type="match status" value="2"/>
</dbReference>
<dbReference type="AlphaFoldDB" id="A0A2H0WS29"/>
<dbReference type="Pfam" id="PF07517">
    <property type="entry name" value="SecA_DEAD"/>
    <property type="match status" value="1"/>
</dbReference>
<protein>
    <recommendedName>
        <fullName evidence="12 13">Protein translocase subunit SecA</fullName>
        <ecNumber evidence="12">7.4.2.8</ecNumber>
    </recommendedName>
</protein>
<keyword evidence="3 12" id="KW-0813">Transport</keyword>
<dbReference type="PROSITE" id="PS51196">
    <property type="entry name" value="SECA_MOTOR_DEAD"/>
    <property type="match status" value="1"/>
</dbReference>
<dbReference type="Pfam" id="PF01043">
    <property type="entry name" value="SecA_PP_bind"/>
    <property type="match status" value="1"/>
</dbReference>
<dbReference type="EMBL" id="PEZG01000077">
    <property type="protein sequence ID" value="PIS15456.1"/>
    <property type="molecule type" value="Genomic_DNA"/>
</dbReference>
<dbReference type="InterPro" id="IPR036670">
    <property type="entry name" value="SecA_X-link_sf"/>
</dbReference>
<dbReference type="GO" id="GO:0065002">
    <property type="term" value="P:intracellular protein transmembrane transport"/>
    <property type="evidence" value="ECO:0007669"/>
    <property type="project" value="UniProtKB-UniRule"/>
</dbReference>
<evidence type="ECO:0000256" key="12">
    <source>
        <dbReference type="HAMAP-Rule" id="MF_01382"/>
    </source>
</evidence>
<dbReference type="InterPro" id="IPR020937">
    <property type="entry name" value="SecA_CS"/>
</dbReference>
<dbReference type="Pfam" id="PF21090">
    <property type="entry name" value="P-loop_SecA"/>
    <property type="match status" value="1"/>
</dbReference>
<keyword evidence="7 12" id="KW-0067">ATP-binding</keyword>
<evidence type="ECO:0000313" key="18">
    <source>
        <dbReference type="EMBL" id="PIS15456.1"/>
    </source>
</evidence>
<feature type="coiled-coil region" evidence="14">
    <location>
        <begin position="19"/>
        <end position="62"/>
    </location>
</feature>
<feature type="domain" description="SecA family profile" evidence="17">
    <location>
        <begin position="1"/>
        <end position="616"/>
    </location>
</feature>
<proteinExistence type="inferred from homology"/>
<feature type="domain" description="Helicase ATP-binding" evidence="16">
    <location>
        <begin position="88"/>
        <end position="245"/>
    </location>
</feature>
<dbReference type="GO" id="GO:0005886">
    <property type="term" value="C:plasma membrane"/>
    <property type="evidence" value="ECO:0007669"/>
    <property type="project" value="UniProtKB-SubCell"/>
</dbReference>
<dbReference type="PANTHER" id="PTHR30612">
    <property type="entry name" value="SECA INNER MEMBRANE COMPONENT OF SEC PROTEIN SECRETION SYSTEM"/>
    <property type="match status" value="1"/>
</dbReference>
<dbReference type="InterPro" id="IPR000185">
    <property type="entry name" value="SecA"/>
</dbReference>
<dbReference type="FunFam" id="3.40.50.300:FF:000113">
    <property type="entry name" value="Preprotein translocase subunit SecA"/>
    <property type="match status" value="1"/>
</dbReference>
<feature type="binding site" evidence="12">
    <location>
        <position position="513"/>
    </location>
    <ligand>
        <name>ATP</name>
        <dbReference type="ChEBI" id="CHEBI:30616"/>
    </ligand>
</feature>
<dbReference type="CDD" id="cd17928">
    <property type="entry name" value="DEXDc_SecA"/>
    <property type="match status" value="1"/>
</dbReference>
<keyword evidence="5 12" id="KW-0963">Cytoplasm</keyword>
<evidence type="ECO:0000256" key="7">
    <source>
        <dbReference type="ARBA" id="ARBA00022840"/>
    </source>
</evidence>
<evidence type="ECO:0000256" key="8">
    <source>
        <dbReference type="ARBA" id="ARBA00022927"/>
    </source>
</evidence>
<dbReference type="CDD" id="cd18803">
    <property type="entry name" value="SF2_C_secA"/>
    <property type="match status" value="1"/>
</dbReference>
<dbReference type="FunFam" id="3.90.1440.10:FF:000002">
    <property type="entry name" value="Protein translocase subunit SecA"/>
    <property type="match status" value="1"/>
</dbReference>
<dbReference type="GO" id="GO:0008564">
    <property type="term" value="F:protein-exporting ATPase activity"/>
    <property type="evidence" value="ECO:0007669"/>
    <property type="project" value="UniProtKB-EC"/>
</dbReference>
<dbReference type="NCBIfam" id="NF009538">
    <property type="entry name" value="PRK12904.1"/>
    <property type="match status" value="1"/>
</dbReference>
<keyword evidence="6 12" id="KW-0547">Nucleotide-binding</keyword>
<evidence type="ECO:0000313" key="19">
    <source>
        <dbReference type="Proteomes" id="UP000231198"/>
    </source>
</evidence>
<dbReference type="SUPFAM" id="SSF81767">
    <property type="entry name" value="Pre-protein crosslinking domain of SecA"/>
    <property type="match status" value="1"/>
</dbReference>
<evidence type="ECO:0000256" key="3">
    <source>
        <dbReference type="ARBA" id="ARBA00022448"/>
    </source>
</evidence>
<accession>A0A2H0WS29</accession>
<dbReference type="GO" id="GO:0017038">
    <property type="term" value="P:protein import"/>
    <property type="evidence" value="ECO:0007669"/>
    <property type="project" value="InterPro"/>
</dbReference>
<keyword evidence="9 12" id="KW-1278">Translocase</keyword>